<reference evidence="1 2" key="1">
    <citation type="journal article" date="2018" name="MBio">
        <title>Comparative Genomics Reveals the Core Gene Toolbox for the Fungus-Insect Symbiosis.</title>
        <authorList>
            <person name="Wang Y."/>
            <person name="Stata M."/>
            <person name="Wang W."/>
            <person name="Stajich J.E."/>
            <person name="White M.M."/>
            <person name="Moncalvo J.M."/>
        </authorList>
    </citation>
    <scope>NUCLEOTIDE SEQUENCE [LARGE SCALE GENOMIC DNA]</scope>
    <source>
        <strain evidence="1 2">SWE-8-4</strain>
    </source>
</reference>
<protein>
    <submittedName>
        <fullName evidence="1">Uncharacterized protein</fullName>
    </submittedName>
</protein>
<dbReference type="EMBL" id="MBFR01000122">
    <property type="protein sequence ID" value="PVU93653.1"/>
    <property type="molecule type" value="Genomic_DNA"/>
</dbReference>
<name>A0A2T9YMS5_9FUNG</name>
<dbReference type="AlphaFoldDB" id="A0A2T9YMS5"/>
<gene>
    <name evidence="1" type="ORF">BB561_003129</name>
</gene>
<comment type="caution">
    <text evidence="1">The sequence shown here is derived from an EMBL/GenBank/DDBJ whole genome shotgun (WGS) entry which is preliminary data.</text>
</comment>
<evidence type="ECO:0000313" key="1">
    <source>
        <dbReference type="EMBL" id="PVU93653.1"/>
    </source>
</evidence>
<evidence type="ECO:0000313" key="2">
    <source>
        <dbReference type="Proteomes" id="UP000245383"/>
    </source>
</evidence>
<dbReference type="Gene3D" id="3.40.30.10">
    <property type="entry name" value="Glutaredoxin"/>
    <property type="match status" value="1"/>
</dbReference>
<accession>A0A2T9YMS5</accession>
<dbReference type="OrthoDB" id="4136894at2759"/>
<sequence>MRQAIQDKGSTFRSASFILILAQTLNFLTKLSFSNPDFNFLTKLSFSNPDFNFLTKLSFPTPDFNFLTKPSFPNPDFNFITKLSFSNPTFNLLPTRLLDIHQRYFVSSPFNRSSISSRVFINRVMTKKNIGANPNCGFDIKEQSPEIPVLLKVTFKDSTSMTINPAAMSGDDIYNMVCKYAIKLKTAEELGR</sequence>
<proteinExistence type="predicted"/>
<keyword evidence="2" id="KW-1185">Reference proteome</keyword>
<organism evidence="1 2">
    <name type="scientific">Smittium simulii</name>
    <dbReference type="NCBI Taxonomy" id="133385"/>
    <lineage>
        <taxon>Eukaryota</taxon>
        <taxon>Fungi</taxon>
        <taxon>Fungi incertae sedis</taxon>
        <taxon>Zoopagomycota</taxon>
        <taxon>Kickxellomycotina</taxon>
        <taxon>Harpellomycetes</taxon>
        <taxon>Harpellales</taxon>
        <taxon>Legeriomycetaceae</taxon>
        <taxon>Smittium</taxon>
    </lineage>
</organism>
<dbReference type="Proteomes" id="UP000245383">
    <property type="component" value="Unassembled WGS sequence"/>
</dbReference>
<dbReference type="STRING" id="133385.A0A2T9YMS5"/>